<dbReference type="GO" id="GO:0008270">
    <property type="term" value="F:zinc ion binding"/>
    <property type="evidence" value="ECO:0007669"/>
    <property type="project" value="UniProtKB-KW"/>
</dbReference>
<keyword evidence="1" id="KW-0479">Metal-binding</keyword>
<dbReference type="Proteomes" id="UP001338582">
    <property type="component" value="Chromosome 1"/>
</dbReference>
<feature type="domain" description="C2H2-type" evidence="7">
    <location>
        <begin position="140"/>
        <end position="167"/>
    </location>
</feature>
<dbReference type="PROSITE" id="PS50157">
    <property type="entry name" value="ZINC_FINGER_C2H2_2"/>
    <property type="match status" value="2"/>
</dbReference>
<keyword evidence="2" id="KW-0677">Repeat</keyword>
<feature type="domain" description="C2H2-type" evidence="7">
    <location>
        <begin position="168"/>
        <end position="197"/>
    </location>
</feature>
<gene>
    <name evidence="8" type="ORF">PUMCH_000927</name>
</gene>
<dbReference type="Gene3D" id="3.30.160.60">
    <property type="entry name" value="Classic Zinc Finger"/>
    <property type="match status" value="2"/>
</dbReference>
<dbReference type="AlphaFoldDB" id="A0AAX4H7J5"/>
<evidence type="ECO:0000259" key="7">
    <source>
        <dbReference type="PROSITE" id="PS50157"/>
    </source>
</evidence>
<keyword evidence="3 5" id="KW-0863">Zinc-finger</keyword>
<protein>
    <recommendedName>
        <fullName evidence="7">C2H2-type domain-containing protein</fullName>
    </recommendedName>
</protein>
<feature type="region of interest" description="Disordered" evidence="6">
    <location>
        <begin position="104"/>
        <end position="125"/>
    </location>
</feature>
<dbReference type="EMBL" id="CP138894">
    <property type="protein sequence ID" value="WPK23685.1"/>
    <property type="molecule type" value="Genomic_DNA"/>
</dbReference>
<dbReference type="GO" id="GO:0005667">
    <property type="term" value="C:transcription regulator complex"/>
    <property type="evidence" value="ECO:0007669"/>
    <property type="project" value="TreeGrafter"/>
</dbReference>
<dbReference type="GO" id="GO:0000785">
    <property type="term" value="C:chromatin"/>
    <property type="evidence" value="ECO:0007669"/>
    <property type="project" value="TreeGrafter"/>
</dbReference>
<dbReference type="GeneID" id="88171995"/>
<dbReference type="SMART" id="SM00355">
    <property type="entry name" value="ZnF_C2H2"/>
    <property type="match status" value="2"/>
</dbReference>
<sequence>MFVSRPESRLPSFSELVSSIQHQTYQSGVVYNAPYGYMPMPMAMAPVPMQSYFQPQGEFPSRSSTITPYARSEYDLVSSSPSLSVSESPLGSVRLLDLSRMTPENSVNSTMGSSASSVVSTPSTTPTSSVAIAEAPKRKHACTVCGRCFTTSGHLARHNRTHTGERKHVCPFPLCEARFARQDNCMQHYKTHINGKGRRNRNKAASPGFKPAPKVAETVWYTKP</sequence>
<keyword evidence="4" id="KW-0862">Zinc</keyword>
<evidence type="ECO:0000256" key="3">
    <source>
        <dbReference type="ARBA" id="ARBA00022771"/>
    </source>
</evidence>
<reference evidence="8 9" key="1">
    <citation type="submission" date="2023-10" db="EMBL/GenBank/DDBJ databases">
        <title>Draft Genome Sequence of Candida saopaulonensis from a very Premature Infant with Sepsis.</title>
        <authorList>
            <person name="Ning Y."/>
            <person name="Dai R."/>
            <person name="Xiao M."/>
            <person name="Xu Y."/>
            <person name="Yan Q."/>
            <person name="Zhang L."/>
        </authorList>
    </citation>
    <scope>NUCLEOTIDE SEQUENCE [LARGE SCALE GENOMIC DNA]</scope>
    <source>
        <strain evidence="8 9">19XY460</strain>
    </source>
</reference>
<dbReference type="FunFam" id="3.30.160.60:FF:000072">
    <property type="entry name" value="zinc finger protein 143 isoform X1"/>
    <property type="match status" value="1"/>
</dbReference>
<dbReference type="RefSeq" id="XP_062876071.1">
    <property type="nucleotide sequence ID" value="XM_063020001.1"/>
</dbReference>
<organism evidence="8 9">
    <name type="scientific">Australozyma saopauloensis</name>
    <dbReference type="NCBI Taxonomy" id="291208"/>
    <lineage>
        <taxon>Eukaryota</taxon>
        <taxon>Fungi</taxon>
        <taxon>Dikarya</taxon>
        <taxon>Ascomycota</taxon>
        <taxon>Saccharomycotina</taxon>
        <taxon>Pichiomycetes</taxon>
        <taxon>Metschnikowiaceae</taxon>
        <taxon>Australozyma</taxon>
    </lineage>
</organism>
<dbReference type="GO" id="GO:0000978">
    <property type="term" value="F:RNA polymerase II cis-regulatory region sequence-specific DNA binding"/>
    <property type="evidence" value="ECO:0007669"/>
    <property type="project" value="TreeGrafter"/>
</dbReference>
<evidence type="ECO:0000256" key="5">
    <source>
        <dbReference type="PROSITE-ProRule" id="PRU00042"/>
    </source>
</evidence>
<name>A0AAX4H7J5_9ASCO</name>
<keyword evidence="9" id="KW-1185">Reference proteome</keyword>
<dbReference type="KEGG" id="asau:88171995"/>
<dbReference type="Pfam" id="PF00096">
    <property type="entry name" value="zf-C2H2"/>
    <property type="match status" value="1"/>
</dbReference>
<accession>A0AAX4H7J5</accession>
<dbReference type="PROSITE" id="PS00028">
    <property type="entry name" value="ZINC_FINGER_C2H2_1"/>
    <property type="match status" value="2"/>
</dbReference>
<dbReference type="PANTHER" id="PTHR14003:SF19">
    <property type="entry name" value="YY2 TRANSCRIPTION FACTOR"/>
    <property type="match status" value="1"/>
</dbReference>
<evidence type="ECO:0000313" key="9">
    <source>
        <dbReference type="Proteomes" id="UP001338582"/>
    </source>
</evidence>
<dbReference type="GO" id="GO:0000981">
    <property type="term" value="F:DNA-binding transcription factor activity, RNA polymerase II-specific"/>
    <property type="evidence" value="ECO:0007669"/>
    <property type="project" value="UniProtKB-ARBA"/>
</dbReference>
<evidence type="ECO:0000313" key="8">
    <source>
        <dbReference type="EMBL" id="WPK23685.1"/>
    </source>
</evidence>
<evidence type="ECO:0000256" key="1">
    <source>
        <dbReference type="ARBA" id="ARBA00022723"/>
    </source>
</evidence>
<dbReference type="InterPro" id="IPR013087">
    <property type="entry name" value="Znf_C2H2_type"/>
</dbReference>
<proteinExistence type="predicted"/>
<evidence type="ECO:0000256" key="6">
    <source>
        <dbReference type="SAM" id="MobiDB-lite"/>
    </source>
</evidence>
<feature type="compositionally biased region" description="Low complexity" evidence="6">
    <location>
        <begin position="105"/>
        <end position="125"/>
    </location>
</feature>
<dbReference type="InterPro" id="IPR036236">
    <property type="entry name" value="Znf_C2H2_sf"/>
</dbReference>
<dbReference type="PANTHER" id="PTHR14003">
    <property type="entry name" value="TRANSCRIPTIONAL REPRESSOR PROTEIN YY"/>
    <property type="match status" value="1"/>
</dbReference>
<evidence type="ECO:0000256" key="4">
    <source>
        <dbReference type="ARBA" id="ARBA00022833"/>
    </source>
</evidence>
<dbReference type="SUPFAM" id="SSF57667">
    <property type="entry name" value="beta-beta-alpha zinc fingers"/>
    <property type="match status" value="1"/>
</dbReference>
<evidence type="ECO:0000256" key="2">
    <source>
        <dbReference type="ARBA" id="ARBA00022737"/>
    </source>
</evidence>